<feature type="region of interest" description="Disordered" evidence="5">
    <location>
        <begin position="258"/>
        <end position="376"/>
    </location>
</feature>
<dbReference type="GO" id="GO:0006357">
    <property type="term" value="P:regulation of transcription by RNA polymerase II"/>
    <property type="evidence" value="ECO:0007669"/>
    <property type="project" value="TreeGrafter"/>
</dbReference>
<feature type="compositionally biased region" description="Basic and acidic residues" evidence="5">
    <location>
        <begin position="1604"/>
        <end position="1616"/>
    </location>
</feature>
<comment type="subcellular location">
    <subcellularLocation>
        <location evidence="1">Nucleus</location>
    </subcellularLocation>
</comment>
<feature type="region of interest" description="Disordered" evidence="5">
    <location>
        <begin position="501"/>
        <end position="522"/>
    </location>
</feature>
<dbReference type="GO" id="GO:0035060">
    <property type="term" value="C:brahma complex"/>
    <property type="evidence" value="ECO:0007669"/>
    <property type="project" value="InterPro"/>
</dbReference>
<dbReference type="Gene3D" id="1.25.10.10">
    <property type="entry name" value="Leucine-rich Repeat Variant"/>
    <property type="match status" value="1"/>
</dbReference>
<dbReference type="InterPro" id="IPR001606">
    <property type="entry name" value="ARID_dom"/>
</dbReference>
<dbReference type="Proteomes" id="UP000093561">
    <property type="component" value="Unassembled WGS sequence"/>
</dbReference>
<keyword evidence="3" id="KW-0156">Chromatin regulator</keyword>
<dbReference type="GO" id="GO:0005654">
    <property type="term" value="C:nucleoplasm"/>
    <property type="evidence" value="ECO:0007669"/>
    <property type="project" value="TreeGrafter"/>
</dbReference>
<dbReference type="InterPro" id="IPR021906">
    <property type="entry name" value="BAF250/Osa"/>
</dbReference>
<feature type="region of interest" description="Disordered" evidence="5">
    <location>
        <begin position="1"/>
        <end position="40"/>
    </location>
</feature>
<feature type="compositionally biased region" description="Polar residues" evidence="5">
    <location>
        <begin position="361"/>
        <end position="376"/>
    </location>
</feature>
<dbReference type="PANTHER" id="PTHR12656:SF5">
    <property type="entry name" value="TRITHORAX GROUP PROTEIN OSA"/>
    <property type="match status" value="1"/>
</dbReference>
<dbReference type="SMART" id="SM01014">
    <property type="entry name" value="ARID"/>
    <property type="match status" value="1"/>
</dbReference>
<feature type="compositionally biased region" description="Low complexity" evidence="5">
    <location>
        <begin position="700"/>
        <end position="709"/>
    </location>
</feature>
<protein>
    <recommendedName>
        <fullName evidence="6">ARID domain-containing protein</fullName>
    </recommendedName>
</protein>
<evidence type="ECO:0000259" key="6">
    <source>
        <dbReference type="PROSITE" id="PS51011"/>
    </source>
</evidence>
<dbReference type="Pfam" id="PF12031">
    <property type="entry name" value="BAF250_C"/>
    <property type="match status" value="1"/>
</dbReference>
<proteinExistence type="predicted"/>
<name>A0AAF5Q1M9_WUCBA</name>
<feature type="compositionally biased region" description="Low complexity" evidence="5">
    <location>
        <begin position="308"/>
        <end position="325"/>
    </location>
</feature>
<feature type="region of interest" description="Disordered" evidence="5">
    <location>
        <begin position="847"/>
        <end position="869"/>
    </location>
</feature>
<feature type="domain" description="ARID" evidence="6">
    <location>
        <begin position="393"/>
        <end position="486"/>
    </location>
</feature>
<organism evidence="7 8">
    <name type="scientific">Wuchereria bancrofti</name>
    <dbReference type="NCBI Taxonomy" id="6293"/>
    <lineage>
        <taxon>Eukaryota</taxon>
        <taxon>Metazoa</taxon>
        <taxon>Ecdysozoa</taxon>
        <taxon>Nematoda</taxon>
        <taxon>Chromadorea</taxon>
        <taxon>Rhabditida</taxon>
        <taxon>Spirurina</taxon>
        <taxon>Spiruromorpha</taxon>
        <taxon>Filarioidea</taxon>
        <taxon>Onchocercidae</taxon>
        <taxon>Wuchereria</taxon>
    </lineage>
</organism>
<dbReference type="InterPro" id="IPR036431">
    <property type="entry name" value="ARID_dom_sf"/>
</dbReference>
<evidence type="ECO:0000256" key="4">
    <source>
        <dbReference type="ARBA" id="ARBA00023242"/>
    </source>
</evidence>
<evidence type="ECO:0000313" key="7">
    <source>
        <dbReference type="Proteomes" id="UP000093561"/>
    </source>
</evidence>
<reference evidence="8" key="3">
    <citation type="submission" date="2024-02" db="UniProtKB">
        <authorList>
            <consortium name="WormBaseParasite"/>
        </authorList>
    </citation>
    <scope>IDENTIFICATION</scope>
    <source>
        <strain evidence="8">pt0022</strain>
    </source>
</reference>
<dbReference type="InterPro" id="IPR011989">
    <property type="entry name" value="ARM-like"/>
</dbReference>
<feature type="region of interest" description="Disordered" evidence="5">
    <location>
        <begin position="634"/>
        <end position="710"/>
    </location>
</feature>
<feature type="region of interest" description="Disordered" evidence="5">
    <location>
        <begin position="556"/>
        <end position="595"/>
    </location>
</feature>
<dbReference type="GO" id="GO:0006338">
    <property type="term" value="P:chromatin remodeling"/>
    <property type="evidence" value="ECO:0007669"/>
    <property type="project" value="InterPro"/>
</dbReference>
<dbReference type="GO" id="GO:0003677">
    <property type="term" value="F:DNA binding"/>
    <property type="evidence" value="ECO:0007669"/>
    <property type="project" value="InterPro"/>
</dbReference>
<dbReference type="Pfam" id="PF01388">
    <property type="entry name" value="ARID"/>
    <property type="match status" value="1"/>
</dbReference>
<evidence type="ECO:0000256" key="5">
    <source>
        <dbReference type="SAM" id="MobiDB-lite"/>
    </source>
</evidence>
<feature type="compositionally biased region" description="Polar residues" evidence="5">
    <location>
        <begin position="634"/>
        <end position="652"/>
    </location>
</feature>
<evidence type="ECO:0000256" key="2">
    <source>
        <dbReference type="ARBA" id="ARBA00022553"/>
    </source>
</evidence>
<feature type="compositionally biased region" description="Polar residues" evidence="5">
    <location>
        <begin position="662"/>
        <end position="673"/>
    </location>
</feature>
<dbReference type="PROSITE" id="PS51011">
    <property type="entry name" value="ARID"/>
    <property type="match status" value="1"/>
</dbReference>
<keyword evidence="2" id="KW-0597">Phosphoprotein</keyword>
<dbReference type="WBParaSite" id="mrna-Wban_08778">
    <property type="protein sequence ID" value="mrna-Wban_08778"/>
    <property type="gene ID" value="Wban_08778"/>
</dbReference>
<evidence type="ECO:0000313" key="8">
    <source>
        <dbReference type="WBParaSite" id="mrna-Wban_08778"/>
    </source>
</evidence>
<dbReference type="SUPFAM" id="SSF48371">
    <property type="entry name" value="ARM repeat"/>
    <property type="match status" value="1"/>
</dbReference>
<accession>A0AAF5Q1M9</accession>
<dbReference type="CDD" id="cd16865">
    <property type="entry name" value="ARID_ARID1A-like"/>
    <property type="match status" value="1"/>
</dbReference>
<evidence type="ECO:0000256" key="3">
    <source>
        <dbReference type="ARBA" id="ARBA00022853"/>
    </source>
</evidence>
<dbReference type="GO" id="GO:0045893">
    <property type="term" value="P:positive regulation of DNA-templated transcription"/>
    <property type="evidence" value="ECO:0007669"/>
    <property type="project" value="TreeGrafter"/>
</dbReference>
<reference evidence="7" key="2">
    <citation type="journal article" date="2016" name="Mol. Ecol.">
        <title>Population genomics of the filarial nematode parasite Wuchereria bancrofti from mosquitoes.</title>
        <authorList>
            <person name="Small S.T."/>
            <person name="Reimer L.J."/>
            <person name="Tisch D.J."/>
            <person name="King C.L."/>
            <person name="Christensen B.M."/>
            <person name="Siba P.M."/>
            <person name="Kazura J.W."/>
            <person name="Serre D."/>
            <person name="Zimmerman P.A."/>
        </authorList>
    </citation>
    <scope>NUCLEOTIDE SEQUENCE</scope>
    <source>
        <strain evidence="7">pt0022</strain>
    </source>
</reference>
<dbReference type="SUPFAM" id="SSF46774">
    <property type="entry name" value="ARID-like"/>
    <property type="match status" value="1"/>
</dbReference>
<feature type="compositionally biased region" description="Polar residues" evidence="5">
    <location>
        <begin position="683"/>
        <end position="695"/>
    </location>
</feature>
<dbReference type="GO" id="GO:0016514">
    <property type="term" value="C:SWI/SNF complex"/>
    <property type="evidence" value="ECO:0007669"/>
    <property type="project" value="InterPro"/>
</dbReference>
<reference evidence="7" key="1">
    <citation type="submission" date="2015-03" db="EMBL/GenBank/DDBJ databases">
        <title>Wuchereria bancrofti Genome Sequencing Papua New Guinea Strain.</title>
        <authorList>
            <person name="Small S.T."/>
            <person name="Serre D."/>
            <person name="Zimmerman P.A."/>
        </authorList>
    </citation>
    <scope>NUCLEOTIDE SEQUENCE [LARGE SCALE GENOMIC DNA]</scope>
    <source>
        <strain evidence="7">pt0022</strain>
    </source>
</reference>
<dbReference type="SMART" id="SM00501">
    <property type="entry name" value="BRIGHT"/>
    <property type="match status" value="1"/>
</dbReference>
<dbReference type="PANTHER" id="PTHR12656">
    <property type="entry name" value="BRG-1 ASSOCIATED FACTOR 250 BAF250"/>
    <property type="match status" value="1"/>
</dbReference>
<dbReference type="InterPro" id="IPR033388">
    <property type="entry name" value="BAF250_C"/>
</dbReference>
<dbReference type="GO" id="GO:0031491">
    <property type="term" value="F:nucleosome binding"/>
    <property type="evidence" value="ECO:0007669"/>
    <property type="project" value="TreeGrafter"/>
</dbReference>
<dbReference type="GO" id="GO:0071565">
    <property type="term" value="C:nBAF complex"/>
    <property type="evidence" value="ECO:0007669"/>
    <property type="project" value="TreeGrafter"/>
</dbReference>
<feature type="compositionally biased region" description="Polar residues" evidence="5">
    <location>
        <begin position="281"/>
        <end position="307"/>
    </location>
</feature>
<dbReference type="InterPro" id="IPR016024">
    <property type="entry name" value="ARM-type_fold"/>
</dbReference>
<dbReference type="Gene3D" id="1.10.150.60">
    <property type="entry name" value="ARID DNA-binding domain"/>
    <property type="match status" value="1"/>
</dbReference>
<sequence>MATNATSQGPCAAETPKSSSEMSPQQQQQQHQTATPTLNNLLRTEGAVTPGTPVYNMVPQGPQPQNVQQQMQIPPHIQHMLVPPQPNFSSSFFQPSSLANGSYSSPGSVALQKGSVKGKVGRPDSRDVVFSPAAGQGGPPPQLPMHMQNSPVGTALPGSVRMEVPSSSSTLGPQQMQQQVPNQQNIQQSMGQVPPSAYSPAVYPSYWPPQQMRYMQPGNVHPGHYYPVQNQGPMPPSGNLAFTGYGIPQGARQMIPANSAKMQQSSQMEMPRMPNGPVPSDWQSRMNTSKSLPEAVQQTASGQQSLTPSSGLPAPSPGGASSAADESLEDSKSLPGASPNPWPHTPSQMSQGHRTPVPANRPNTPTVNKRQDSTSIIDRLVGPVTAMNPQHIMPERRAFFEKLVQFCEQQGEPITQVPQVSKQTVDLHRLYLAVMKRGGFEQVTRDKTWKQVCTEANSEMSESSAAGYQLRRHYQKYLLGLECLETGKNASEVVAFAERLKKRRKDNKDHNTQQYPGPGQPGPVGYGHLGDPNAAYFYGNVDPSMQGRLQGPVGWQPQGYPPGPAVTGPPGAPIYHPGMRPSAPMRPPLPPQMLQQGPVIDEQQRYEEQQRQHYFHQQQAAAYAVQQQLPRTTTPSTLQVDNQQGQGSQSRAPSAGPPLASTPDSNSRQSAEDNTPLRPPSHPQQIPNATTSCNIPPSVPSQQQSSAVPYYGQPHAPQMYGAASLRPGVGPPGTLSMKTGNYHQTYPQSQPGYSAHNYQEGYQAMHPGVATQMYQQQMWNSQQMQRYSGPHANIPTSSSMGNAQMSAAMVPRVSGTLPPEMQQHYAARRPPFCLQTPGPAIAPAVPGTTTRLRYSTPPSNSTTHQQLQPQYPSHSMVQEGRVVGASSNPFPHIGPSTSTSFTGMHSTTGSLGQSASAVNVLPSGMPASNAGSAPGTAVGTIMHPSFAQFTQPQPMQFPAGSVEATTISQRRRRKLVMKDLMRVSTKRITMALRSGLETEATWALNALNVMLYDDYAPPTILNHTPGLLNVLVEHFRALLSLLYPKVFEVGAESKARTTDDEYSEFWIQSSKLEHTAASSLVASRSLKNEPTNFTKVSRTGRTVHIEKKELPERLKRARPSGWSCDIADETLSLNYHESRMLSGLGGETSSYLAARLITDIEFRKQFKKPRFFVKEVNGISKLIEADIDEVAYYSKIDKSMRIIPSDLEKFSDEDEYKNVVELKTIRPTALCVRDESRLQLVRRCLAVSNVLRGLSFLPGNEGPMAKHAGLLYIIGRLLRLYTDERTLKLPGSLVKQLSKNEEIQPVLAVGMLSEANRRLMEPGDLLESDDDNALLLFETACQLREDAFVTLVHISVQLDLIDFESDVAWPLFDALIHWCVSKCAEAKDPLISAGVSPRNYALEALCKLSVIEHNVDLLLSTGPWSRLESFIKMLVGLLALNEEIPSREFAIVILCALCTISEPTCYVVAAESPAVHYLVAFLEMGDANMHQIAQQHGIQALRDNPEMMGTSVPMLRRAASILQQLCKVPACRQHLIRHQQRLLQFTMSHLMDSRVGQTITNVLYAMQYFSDKERGRIEKGDESDEEGCQQKENKLSVRTNGDVKSLKNELESRDFPESNSMKRPIEHNGLPKVLVENADGHGDYTKQTKDDVSPRAAKKQKLENGLLTYLPNNKGSITSTSAPNSLKPLVNGDVKAAVTSIQAVSRSTPATPAGSVQAVA</sequence>
<keyword evidence="4" id="KW-0539">Nucleus</keyword>
<evidence type="ECO:0000256" key="1">
    <source>
        <dbReference type="ARBA" id="ARBA00004123"/>
    </source>
</evidence>
<feature type="region of interest" description="Disordered" evidence="5">
    <location>
        <begin position="1576"/>
        <end position="1630"/>
    </location>
</feature>